<feature type="region of interest" description="Disordered" evidence="1">
    <location>
        <begin position="227"/>
        <end position="249"/>
    </location>
</feature>
<reference evidence="3" key="1">
    <citation type="journal article" date="2023" name="Mol. Phylogenet. Evol.">
        <title>Genome-scale phylogeny and comparative genomics of the fungal order Sordariales.</title>
        <authorList>
            <person name="Hensen N."/>
            <person name="Bonometti L."/>
            <person name="Westerberg I."/>
            <person name="Brannstrom I.O."/>
            <person name="Guillou S."/>
            <person name="Cros-Aarteil S."/>
            <person name="Calhoun S."/>
            <person name="Haridas S."/>
            <person name="Kuo A."/>
            <person name="Mondo S."/>
            <person name="Pangilinan J."/>
            <person name="Riley R."/>
            <person name="LaButti K."/>
            <person name="Andreopoulos B."/>
            <person name="Lipzen A."/>
            <person name="Chen C."/>
            <person name="Yan M."/>
            <person name="Daum C."/>
            <person name="Ng V."/>
            <person name="Clum A."/>
            <person name="Steindorff A."/>
            <person name="Ohm R.A."/>
            <person name="Martin F."/>
            <person name="Silar P."/>
            <person name="Natvig D.O."/>
            <person name="Lalanne C."/>
            <person name="Gautier V."/>
            <person name="Ament-Velasquez S.L."/>
            <person name="Kruys A."/>
            <person name="Hutchinson M.I."/>
            <person name="Powell A.J."/>
            <person name="Barry K."/>
            <person name="Miller A.N."/>
            <person name="Grigoriev I.V."/>
            <person name="Debuchy R."/>
            <person name="Gladieux P."/>
            <person name="Hiltunen Thoren M."/>
            <person name="Johannesson H."/>
        </authorList>
    </citation>
    <scope>NUCLEOTIDE SEQUENCE</scope>
    <source>
        <strain evidence="3">PSN243</strain>
    </source>
</reference>
<dbReference type="Proteomes" id="UP001321760">
    <property type="component" value="Unassembled WGS sequence"/>
</dbReference>
<name>A0AAV9FZC4_9PEZI</name>
<sequence length="294" mass="30472">MASEPPPLAATDITSSASSFTTATTPTGRPANRPFSTRDNTDIRSTATTAVGCGLAGWFACSASDGGGCCPMGFQCGPEVCIAPTPTSSAETAAYTTASACPGYDGFIACASSIGGGCCAGGYTCDSSLPTKCQLTLKVNVKTSTFTTDGTAATSTYLEPEHTAVDRIALDRGENNTGSGRLSRPQIGGIVGGFLGGIALVATLIAWLWIRYKRRQRPEEAEVEVVEEEKKEAIDDTKPPEIGGEEVSRSEMLVEPGEGGLGHELVGGYQAHGISELEGTPWTENWGQLAVTTK</sequence>
<evidence type="ECO:0000313" key="4">
    <source>
        <dbReference type="Proteomes" id="UP001321760"/>
    </source>
</evidence>
<evidence type="ECO:0000256" key="2">
    <source>
        <dbReference type="SAM" id="Phobius"/>
    </source>
</evidence>
<proteinExistence type="predicted"/>
<feature type="region of interest" description="Disordered" evidence="1">
    <location>
        <begin position="1"/>
        <end position="41"/>
    </location>
</feature>
<accession>A0AAV9FZC4</accession>
<protein>
    <recommendedName>
        <fullName evidence="5">Mid2 domain-containing protein</fullName>
    </recommendedName>
</protein>
<keyword evidence="2" id="KW-0472">Membrane</keyword>
<comment type="caution">
    <text evidence="3">The sequence shown here is derived from an EMBL/GenBank/DDBJ whole genome shotgun (WGS) entry which is preliminary data.</text>
</comment>
<dbReference type="AlphaFoldDB" id="A0AAV9FZC4"/>
<dbReference type="EMBL" id="MU866010">
    <property type="protein sequence ID" value="KAK4442639.1"/>
    <property type="molecule type" value="Genomic_DNA"/>
</dbReference>
<feature type="transmembrane region" description="Helical" evidence="2">
    <location>
        <begin position="187"/>
        <end position="210"/>
    </location>
</feature>
<keyword evidence="2" id="KW-1133">Transmembrane helix</keyword>
<evidence type="ECO:0000256" key="1">
    <source>
        <dbReference type="SAM" id="MobiDB-lite"/>
    </source>
</evidence>
<feature type="compositionally biased region" description="Basic and acidic residues" evidence="1">
    <location>
        <begin position="228"/>
        <end position="239"/>
    </location>
</feature>
<evidence type="ECO:0000313" key="3">
    <source>
        <dbReference type="EMBL" id="KAK4442639.1"/>
    </source>
</evidence>
<keyword evidence="4" id="KW-1185">Reference proteome</keyword>
<organism evidence="3 4">
    <name type="scientific">Podospora aff. communis PSN243</name>
    <dbReference type="NCBI Taxonomy" id="3040156"/>
    <lineage>
        <taxon>Eukaryota</taxon>
        <taxon>Fungi</taxon>
        <taxon>Dikarya</taxon>
        <taxon>Ascomycota</taxon>
        <taxon>Pezizomycotina</taxon>
        <taxon>Sordariomycetes</taxon>
        <taxon>Sordariomycetidae</taxon>
        <taxon>Sordariales</taxon>
        <taxon>Podosporaceae</taxon>
        <taxon>Podospora</taxon>
    </lineage>
</organism>
<gene>
    <name evidence="3" type="ORF">QBC34DRAFT_479865</name>
</gene>
<evidence type="ECO:0008006" key="5">
    <source>
        <dbReference type="Google" id="ProtNLM"/>
    </source>
</evidence>
<reference evidence="3" key="2">
    <citation type="submission" date="2023-05" db="EMBL/GenBank/DDBJ databases">
        <authorList>
            <consortium name="Lawrence Berkeley National Laboratory"/>
            <person name="Steindorff A."/>
            <person name="Hensen N."/>
            <person name="Bonometti L."/>
            <person name="Westerberg I."/>
            <person name="Brannstrom I.O."/>
            <person name="Guillou S."/>
            <person name="Cros-Aarteil S."/>
            <person name="Calhoun S."/>
            <person name="Haridas S."/>
            <person name="Kuo A."/>
            <person name="Mondo S."/>
            <person name="Pangilinan J."/>
            <person name="Riley R."/>
            <person name="Labutti K."/>
            <person name="Andreopoulos B."/>
            <person name="Lipzen A."/>
            <person name="Chen C."/>
            <person name="Yanf M."/>
            <person name="Daum C."/>
            <person name="Ng V."/>
            <person name="Clum A."/>
            <person name="Ohm R."/>
            <person name="Martin F."/>
            <person name="Silar P."/>
            <person name="Natvig D."/>
            <person name="Lalanne C."/>
            <person name="Gautier V."/>
            <person name="Ament-Velasquez S.L."/>
            <person name="Kruys A."/>
            <person name="Hutchinson M.I."/>
            <person name="Powell A.J."/>
            <person name="Barry K."/>
            <person name="Miller A.N."/>
            <person name="Grigoriev I.V."/>
            <person name="Debuchy R."/>
            <person name="Gladieux P."/>
            <person name="Thoren M.H."/>
            <person name="Johannesson H."/>
        </authorList>
    </citation>
    <scope>NUCLEOTIDE SEQUENCE</scope>
    <source>
        <strain evidence="3">PSN243</strain>
    </source>
</reference>
<feature type="compositionally biased region" description="Low complexity" evidence="1">
    <location>
        <begin position="9"/>
        <end position="27"/>
    </location>
</feature>
<keyword evidence="2" id="KW-0812">Transmembrane</keyword>